<dbReference type="PANTHER" id="PTHR11380">
    <property type="entry name" value="TRANSCRIPTION INITIATION FACTOR TFIID/SUPT3-RELATED"/>
    <property type="match status" value="1"/>
</dbReference>
<comment type="subcellular location">
    <subcellularLocation>
        <location evidence="1">Nucleus</location>
    </subcellularLocation>
</comment>
<dbReference type="GO" id="GO:0051123">
    <property type="term" value="P:RNA polymerase II preinitiation complex assembly"/>
    <property type="evidence" value="ECO:0007669"/>
    <property type="project" value="TreeGrafter"/>
</dbReference>
<gene>
    <name evidence="8" type="primary">PARPA_03277.1 scaffold 7241</name>
</gene>
<keyword evidence="3" id="KW-0804">Transcription</keyword>
<dbReference type="GO" id="GO:0005669">
    <property type="term" value="C:transcription factor TFIID complex"/>
    <property type="evidence" value="ECO:0007669"/>
    <property type="project" value="TreeGrafter"/>
</dbReference>
<feature type="region of interest" description="Disordered" evidence="7">
    <location>
        <begin position="1"/>
        <end position="24"/>
    </location>
</feature>
<reference evidence="8 9" key="1">
    <citation type="submission" date="2014-09" db="EMBL/GenBank/DDBJ databases">
        <authorList>
            <person name="Ellenberger Sabrina"/>
        </authorList>
    </citation>
    <scope>NUCLEOTIDE SEQUENCE [LARGE SCALE GENOMIC DNA]</scope>
    <source>
        <strain evidence="8 9">CBS 412.66</strain>
    </source>
</reference>
<dbReference type="AlphaFoldDB" id="A0A0B7MUI2"/>
<dbReference type="InterPro" id="IPR009072">
    <property type="entry name" value="Histone-fold"/>
</dbReference>
<evidence type="ECO:0000256" key="2">
    <source>
        <dbReference type="ARBA" id="ARBA00023015"/>
    </source>
</evidence>
<sequence>MSDPKEAKEMKEREPGIGPGRRKTVRKGMFSRDLKLLMYGFGDVANPASDSIAVMDDLVIDYITEMCQKASGVAENRGKVRVEDFKFVLRKDAKKLARVEELLYMSEDIRRAKQLFEEKEMEAEDAV</sequence>
<name>A0A0B7MUI2_9FUNG</name>
<keyword evidence="9" id="KW-1185">Reference proteome</keyword>
<evidence type="ECO:0000313" key="8">
    <source>
        <dbReference type="EMBL" id="CEP09726.1"/>
    </source>
</evidence>
<feature type="compositionally biased region" description="Basic and acidic residues" evidence="7">
    <location>
        <begin position="1"/>
        <end position="15"/>
    </location>
</feature>
<evidence type="ECO:0000313" key="9">
    <source>
        <dbReference type="Proteomes" id="UP000054107"/>
    </source>
</evidence>
<dbReference type="PANTHER" id="PTHR11380:SF5">
    <property type="entry name" value="TRANSCRIPTION INITIATION FACTOR TFIID SUBUNIT 13"/>
    <property type="match status" value="1"/>
</dbReference>
<dbReference type="STRING" id="35722.A0A0B7MUI2"/>
<evidence type="ECO:0000256" key="7">
    <source>
        <dbReference type="SAM" id="MobiDB-lite"/>
    </source>
</evidence>
<evidence type="ECO:0000256" key="5">
    <source>
        <dbReference type="ARBA" id="ARBA00038392"/>
    </source>
</evidence>
<proteinExistence type="inferred from homology"/>
<protein>
    <recommendedName>
        <fullName evidence="6">Transcription initiation factor TFIID subunit 13</fullName>
    </recommendedName>
</protein>
<dbReference type="EMBL" id="LN722188">
    <property type="protein sequence ID" value="CEP09726.1"/>
    <property type="molecule type" value="Genomic_DNA"/>
</dbReference>
<keyword evidence="2" id="KW-0805">Transcription regulation</keyword>
<accession>A0A0B7MUI2</accession>
<organism evidence="8 9">
    <name type="scientific">Parasitella parasitica</name>
    <dbReference type="NCBI Taxonomy" id="35722"/>
    <lineage>
        <taxon>Eukaryota</taxon>
        <taxon>Fungi</taxon>
        <taxon>Fungi incertae sedis</taxon>
        <taxon>Mucoromycota</taxon>
        <taxon>Mucoromycotina</taxon>
        <taxon>Mucoromycetes</taxon>
        <taxon>Mucorales</taxon>
        <taxon>Mucorineae</taxon>
        <taxon>Mucoraceae</taxon>
        <taxon>Parasitella</taxon>
    </lineage>
</organism>
<keyword evidence="4" id="KW-0539">Nucleus</keyword>
<dbReference type="Gene3D" id="1.10.20.10">
    <property type="entry name" value="Histone, subunit A"/>
    <property type="match status" value="1"/>
</dbReference>
<dbReference type="CDD" id="cd07978">
    <property type="entry name" value="HFD_TAF13"/>
    <property type="match status" value="1"/>
</dbReference>
<evidence type="ECO:0000256" key="4">
    <source>
        <dbReference type="ARBA" id="ARBA00023242"/>
    </source>
</evidence>
<evidence type="ECO:0000256" key="6">
    <source>
        <dbReference type="ARBA" id="ARBA00040136"/>
    </source>
</evidence>
<dbReference type="GO" id="GO:0046982">
    <property type="term" value="F:protein heterodimerization activity"/>
    <property type="evidence" value="ECO:0007669"/>
    <property type="project" value="InterPro"/>
</dbReference>
<dbReference type="OrthoDB" id="10266074at2759"/>
<comment type="similarity">
    <text evidence="5">Belongs to the TAF13 family.</text>
</comment>
<dbReference type="Proteomes" id="UP000054107">
    <property type="component" value="Unassembled WGS sequence"/>
</dbReference>
<evidence type="ECO:0000256" key="3">
    <source>
        <dbReference type="ARBA" id="ARBA00023163"/>
    </source>
</evidence>
<dbReference type="SUPFAM" id="SSF47113">
    <property type="entry name" value="Histone-fold"/>
    <property type="match status" value="1"/>
</dbReference>
<evidence type="ECO:0000256" key="1">
    <source>
        <dbReference type="ARBA" id="ARBA00004123"/>
    </source>
</evidence>
<dbReference type="Pfam" id="PF02269">
    <property type="entry name" value="TFIID-18kDa"/>
    <property type="match status" value="1"/>
</dbReference>
<dbReference type="InterPro" id="IPR003195">
    <property type="entry name" value="TFIID_TAF13"/>
</dbReference>